<feature type="compositionally biased region" description="Basic and acidic residues" evidence="1">
    <location>
        <begin position="373"/>
        <end position="391"/>
    </location>
</feature>
<dbReference type="VEuPathDB" id="FungiDB:KRP22_10215"/>
<dbReference type="RefSeq" id="XP_067746213.1">
    <property type="nucleotide sequence ID" value="XM_067891900.1"/>
</dbReference>
<dbReference type="OMA" id="CFRIAKA"/>
<keyword evidence="2" id="KW-0472">Membrane</keyword>
<evidence type="ECO:0000313" key="4">
    <source>
        <dbReference type="Proteomes" id="UP000005238"/>
    </source>
</evidence>
<dbReference type="Gene3D" id="1.20.1270.60">
    <property type="entry name" value="Arfaptin homology (AH) domain/BAR domain"/>
    <property type="match status" value="1"/>
</dbReference>
<keyword evidence="2" id="KW-1133">Transmembrane helix</keyword>
<feature type="compositionally biased region" description="Polar residues" evidence="1">
    <location>
        <begin position="151"/>
        <end position="162"/>
    </location>
</feature>
<feature type="region of interest" description="Disordered" evidence="1">
    <location>
        <begin position="373"/>
        <end position="415"/>
    </location>
</feature>
<accession>H3GHU3</accession>
<evidence type="ECO:0000256" key="2">
    <source>
        <dbReference type="SAM" id="Phobius"/>
    </source>
</evidence>
<dbReference type="Proteomes" id="UP000005238">
    <property type="component" value="Unassembled WGS sequence"/>
</dbReference>
<sequence length="651" mass="72887">MVSDDSTATMLAPLEAHVGAQVKHLTAVAGVVQELQAVEEQYAKEFAELPFDVSADATTTLERLPPLRTVCDDFSLFVRKCSVVKADAAKDLTKEVIAPLEVFTTEHVEKAQHLLSELYELLQREKAFDVAYENLLESCEKDQTQEKSAEIESTSPAQDQSELQLHQTHMEQLLRKRDAERLAIQQWITALHFAGQRYEAHVRDVLRRTLSVYSRMITSLTALVGELQGQLTRDTSGANVAVRASGSNNSSAASEESWESFMAGYDCHVAITCWMSELFKQMIPVEQNTAKRLQKVVKLDRAVTKAFGGVEFSSRLSGLIGFHGLLTVNIADPIMRTLKFSRERQERMRKELSKSLEETGALVVNAQARLDAKLKSSKEQTEEKSPVRRDSMTSSETSECGVDDNNEHEHKGSDVTPLEEVLVKTTPEQVRLETAERKLELQRQEMARVLEQTSYLSVKTMELMVQDHIKHVIKALTALAETTQKEITATQRSGPETASQPWDHITEKLSIGVSDHPVFQDEKSQQNERHCSQIHAASHRMIHRRRDIRTVARSVNEPSVIQVALSFAQSAVGILGWAAAIGFKTAKSHMPHSMEERVVLAAIVVMIFAMISVCMRSSQLHHSWGDLTNTQQLNSEVVAQVVKLSLDVCRR</sequence>
<proteinExistence type="predicted"/>
<feature type="transmembrane region" description="Helical" evidence="2">
    <location>
        <begin position="563"/>
        <end position="586"/>
    </location>
</feature>
<name>H3GHU3_PHYRM</name>
<dbReference type="eggNOG" id="ENOG502SN2R">
    <property type="taxonomic scope" value="Eukaryota"/>
</dbReference>
<dbReference type="VEuPathDB" id="FungiDB:KRP23_6679"/>
<dbReference type="STRING" id="164328.H3GHU3"/>
<evidence type="ECO:0000256" key="1">
    <source>
        <dbReference type="SAM" id="MobiDB-lite"/>
    </source>
</evidence>
<dbReference type="HOGENOM" id="CLU_436481_0_0_1"/>
<evidence type="ECO:0000313" key="3">
    <source>
        <dbReference type="EnsemblProtists" id="Phyra75551"/>
    </source>
</evidence>
<dbReference type="SUPFAM" id="SSF103657">
    <property type="entry name" value="BAR/IMD domain-like"/>
    <property type="match status" value="1"/>
</dbReference>
<dbReference type="EnsemblProtists" id="Phyra75551">
    <property type="protein sequence ID" value="Phyra75551"/>
    <property type="gene ID" value="Phyra75551"/>
</dbReference>
<dbReference type="AlphaFoldDB" id="H3GHU3"/>
<feature type="region of interest" description="Disordered" evidence="1">
    <location>
        <begin position="143"/>
        <end position="162"/>
    </location>
</feature>
<reference evidence="4" key="1">
    <citation type="journal article" date="2006" name="Science">
        <title>Phytophthora genome sequences uncover evolutionary origins and mechanisms of pathogenesis.</title>
        <authorList>
            <person name="Tyler B.M."/>
            <person name="Tripathy S."/>
            <person name="Zhang X."/>
            <person name="Dehal P."/>
            <person name="Jiang R.H."/>
            <person name="Aerts A."/>
            <person name="Arredondo F.D."/>
            <person name="Baxter L."/>
            <person name="Bensasson D."/>
            <person name="Beynon J.L."/>
            <person name="Chapman J."/>
            <person name="Damasceno C.M."/>
            <person name="Dorrance A.E."/>
            <person name="Dou D."/>
            <person name="Dickerman A.W."/>
            <person name="Dubchak I.L."/>
            <person name="Garbelotto M."/>
            <person name="Gijzen M."/>
            <person name="Gordon S.G."/>
            <person name="Govers F."/>
            <person name="Grunwald N.J."/>
            <person name="Huang W."/>
            <person name="Ivors K.L."/>
            <person name="Jones R.W."/>
            <person name="Kamoun S."/>
            <person name="Krampis K."/>
            <person name="Lamour K.H."/>
            <person name="Lee M.K."/>
            <person name="McDonald W.H."/>
            <person name="Medina M."/>
            <person name="Meijer H.J."/>
            <person name="Nordberg E.K."/>
            <person name="Maclean D.J."/>
            <person name="Ospina-Giraldo M.D."/>
            <person name="Morris P.F."/>
            <person name="Phuntumart V."/>
            <person name="Putnam N.H."/>
            <person name="Rash S."/>
            <person name="Rose J.K."/>
            <person name="Sakihama Y."/>
            <person name="Salamov A.A."/>
            <person name="Savidor A."/>
            <person name="Scheuring C.F."/>
            <person name="Smith B.M."/>
            <person name="Sobral B.W."/>
            <person name="Terry A."/>
            <person name="Torto-Alalibo T.A."/>
            <person name="Win J."/>
            <person name="Xu Z."/>
            <person name="Zhang H."/>
            <person name="Grigoriev I.V."/>
            <person name="Rokhsar D.S."/>
            <person name="Boore J.L."/>
        </authorList>
    </citation>
    <scope>NUCLEOTIDE SEQUENCE [LARGE SCALE GENOMIC DNA]</scope>
    <source>
        <strain evidence="4">Pr102</strain>
    </source>
</reference>
<keyword evidence="4" id="KW-1185">Reference proteome</keyword>
<keyword evidence="2" id="KW-0812">Transmembrane</keyword>
<organism evidence="3 4">
    <name type="scientific">Phytophthora ramorum</name>
    <name type="common">Sudden oak death agent</name>
    <dbReference type="NCBI Taxonomy" id="164328"/>
    <lineage>
        <taxon>Eukaryota</taxon>
        <taxon>Sar</taxon>
        <taxon>Stramenopiles</taxon>
        <taxon>Oomycota</taxon>
        <taxon>Peronosporomycetes</taxon>
        <taxon>Peronosporales</taxon>
        <taxon>Peronosporaceae</taxon>
        <taxon>Phytophthora</taxon>
    </lineage>
</organism>
<protein>
    <submittedName>
        <fullName evidence="3">Uncharacterized protein</fullName>
    </submittedName>
</protein>
<dbReference type="GeneID" id="94227702"/>
<dbReference type="InParanoid" id="H3GHU3"/>
<dbReference type="InterPro" id="IPR027267">
    <property type="entry name" value="AH/BAR_dom_sf"/>
</dbReference>
<feature type="transmembrane region" description="Helical" evidence="2">
    <location>
        <begin position="598"/>
        <end position="618"/>
    </location>
</feature>
<reference evidence="3" key="2">
    <citation type="submission" date="2015-06" db="UniProtKB">
        <authorList>
            <consortium name="EnsemblProtists"/>
        </authorList>
    </citation>
    <scope>IDENTIFICATION</scope>
    <source>
        <strain evidence="3">Pr102</strain>
    </source>
</reference>
<dbReference type="EMBL" id="DS566010">
    <property type="status" value="NOT_ANNOTATED_CDS"/>
    <property type="molecule type" value="Genomic_DNA"/>
</dbReference>
<dbReference type="OrthoDB" id="109414at2759"/>